<proteinExistence type="predicted"/>
<evidence type="ECO:0000313" key="1">
    <source>
        <dbReference type="EMBL" id="ADB03875.1"/>
    </source>
</evidence>
<protein>
    <submittedName>
        <fullName evidence="1">Uncharacterized protein</fullName>
    </submittedName>
</protein>
<dbReference type="InterPro" id="IPR045415">
    <property type="entry name" value="DUF5896"/>
</dbReference>
<gene>
    <name evidence="1" type="ORF">MAR_ORF090</name>
</gene>
<dbReference type="EMBL" id="GU071086">
    <property type="protein sequence ID" value="ADB03875.1"/>
    <property type="molecule type" value="Genomic_DNA"/>
</dbReference>
<accession>D2XA98</accession>
<evidence type="ECO:0000313" key="2">
    <source>
        <dbReference type="Proteomes" id="UP000029780"/>
    </source>
</evidence>
<dbReference type="RefSeq" id="YP_003406837.1">
    <property type="nucleotide sequence ID" value="NC_013756.1"/>
</dbReference>
<dbReference type="GeneID" id="8746327"/>
<organism evidence="1 2">
    <name type="scientific">Marseillevirus marseillevirus</name>
    <name type="common">GBM</name>
    <dbReference type="NCBI Taxonomy" id="694581"/>
    <lineage>
        <taxon>Viruses</taxon>
        <taxon>Varidnaviria</taxon>
        <taxon>Bamfordvirae</taxon>
        <taxon>Nucleocytoviricota</taxon>
        <taxon>Megaviricetes</taxon>
        <taxon>Pimascovirales</taxon>
        <taxon>Pimascovirales incertae sedis</taxon>
        <taxon>Marseilleviridae</taxon>
        <taxon>Marseillevirus</taxon>
        <taxon>Marseillevirus massiliense</taxon>
    </lineage>
</organism>
<organismHost>
    <name type="scientific">Acanthamoeba</name>
    <dbReference type="NCBI Taxonomy" id="5754"/>
</organismHost>
<sequence length="170" mass="19880">MAGERIRNFWRKRRDVYTHKDDEGKDDKELARELQMFRKCSKTANKRYQVSRSHDTASILRIKGKNVRKASMVSGNHVILKFYLVPHQEKRTFIVELPISVPTCSLPTLEMTEYAFDAEKIWSVEQKGSFLLSDFRLKMWTEGTRITHECSSGVFLTQEGIFSVPKQDIF</sequence>
<dbReference type="Pfam" id="PF19248">
    <property type="entry name" value="DUF5896"/>
    <property type="match status" value="1"/>
</dbReference>
<dbReference type="OrthoDB" id="21714at10239"/>
<name>D2XA98_GBMV</name>
<dbReference type="KEGG" id="vg:8746327"/>
<dbReference type="Proteomes" id="UP000029780">
    <property type="component" value="Segment"/>
</dbReference>
<reference evidence="1 2" key="1">
    <citation type="journal article" date="2009" name="Proc. Natl. Acad. Sci. U.S.A.">
        <title>Giant Marseillevirus highlights the role of amoebae as a melting pot in emergence of chimeric microorganisms.</title>
        <authorList>
            <person name="Boyer M."/>
            <person name="Yutin N."/>
            <person name="Pagnier I."/>
            <person name="Barrassi L."/>
            <person name="Fournous G."/>
            <person name="Espinosa L."/>
            <person name="Robert C."/>
            <person name="Azza S."/>
            <person name="Sun S."/>
            <person name="Rossmann M.G."/>
            <person name="Suzan-Monti M."/>
            <person name="La Scola B."/>
            <person name="Koonin E.V."/>
            <person name="Raoult D."/>
        </authorList>
    </citation>
    <scope>NUCLEOTIDE SEQUENCE [LARGE SCALE GENOMIC DNA]</scope>
    <source>
        <strain evidence="1 2">T19</strain>
    </source>
</reference>
<keyword evidence="2" id="KW-1185">Reference proteome</keyword>